<accession>A0A1S4AC04</accession>
<sequence>MLELLTGRMSYDRTRSRGEQFLVRWAIPQLHDIDALTRMVDPSLKGKYPLKSLSHFADIISRCVQPDQEFRPPMSEVVQDLIQMIRRESPSRSDEE</sequence>
<dbReference type="PANTHER" id="PTHR47985:SF44">
    <property type="entry name" value="SERINE_THREONINE-PROTEIN KINASE PBS1"/>
    <property type="match status" value="1"/>
</dbReference>
<keyword evidence="2" id="KW-0723">Serine/threonine-protein kinase</keyword>
<reference evidence="4" key="1">
    <citation type="submission" date="2025-08" db="UniProtKB">
        <authorList>
            <consortium name="RefSeq"/>
        </authorList>
    </citation>
    <scope>IDENTIFICATION</scope>
</reference>
<dbReference type="AlphaFoldDB" id="A0A1S4AC04"/>
<name>A0A1S4AC04_TOBAC</name>
<dbReference type="InterPro" id="IPR011009">
    <property type="entry name" value="Kinase-like_dom_sf"/>
</dbReference>
<evidence type="ECO:0000256" key="2">
    <source>
        <dbReference type="ARBA" id="ARBA00022527"/>
    </source>
</evidence>
<evidence type="ECO:0000256" key="1">
    <source>
        <dbReference type="ARBA" id="ARBA00004370"/>
    </source>
</evidence>
<dbReference type="PANTHER" id="PTHR47985">
    <property type="entry name" value="OS07G0668900 PROTEIN"/>
    <property type="match status" value="1"/>
</dbReference>
<dbReference type="Gene3D" id="1.10.510.10">
    <property type="entry name" value="Transferase(Phosphotransferase) domain 1"/>
    <property type="match status" value="1"/>
</dbReference>
<dbReference type="STRING" id="4097.A0A1S4AC04"/>
<dbReference type="OrthoDB" id="676979at2759"/>
<organism evidence="4">
    <name type="scientific">Nicotiana tabacum</name>
    <name type="common">Common tobacco</name>
    <dbReference type="NCBI Taxonomy" id="4097"/>
    <lineage>
        <taxon>Eukaryota</taxon>
        <taxon>Viridiplantae</taxon>
        <taxon>Streptophyta</taxon>
        <taxon>Embryophyta</taxon>
        <taxon>Tracheophyta</taxon>
        <taxon>Spermatophyta</taxon>
        <taxon>Magnoliopsida</taxon>
        <taxon>eudicotyledons</taxon>
        <taxon>Gunneridae</taxon>
        <taxon>Pentapetalae</taxon>
        <taxon>asterids</taxon>
        <taxon>lamiids</taxon>
        <taxon>Solanales</taxon>
        <taxon>Solanaceae</taxon>
        <taxon>Nicotianoideae</taxon>
        <taxon>Nicotianeae</taxon>
        <taxon>Nicotiana</taxon>
    </lineage>
</organism>
<gene>
    <name evidence="4" type="primary">LOC107795875</name>
</gene>
<dbReference type="KEGG" id="nta:107795875"/>
<evidence type="ECO:0000313" key="4">
    <source>
        <dbReference type="RefSeq" id="XP_016474068.1"/>
    </source>
</evidence>
<keyword evidence="2" id="KW-0808">Transferase</keyword>
<dbReference type="OMA" id="AGGRCCF"/>
<keyword evidence="3" id="KW-0472">Membrane</keyword>
<keyword evidence="2" id="KW-0418">Kinase</keyword>
<dbReference type="GO" id="GO:0016020">
    <property type="term" value="C:membrane"/>
    <property type="evidence" value="ECO:0007669"/>
    <property type="project" value="UniProtKB-SubCell"/>
</dbReference>
<comment type="subcellular location">
    <subcellularLocation>
        <location evidence="1">Membrane</location>
    </subcellularLocation>
</comment>
<dbReference type="SMR" id="A0A1S4AC04"/>
<protein>
    <submittedName>
        <fullName evidence="4">Protein STRUBBELIG-RECEPTOR FAMILY 3-like</fullName>
    </submittedName>
</protein>
<dbReference type="RefSeq" id="XP_016474068.1">
    <property type="nucleotide sequence ID" value="XM_016618582.1"/>
</dbReference>
<evidence type="ECO:0000256" key="3">
    <source>
        <dbReference type="ARBA" id="ARBA00023136"/>
    </source>
</evidence>
<dbReference type="GO" id="GO:0004674">
    <property type="term" value="F:protein serine/threonine kinase activity"/>
    <property type="evidence" value="ECO:0007669"/>
    <property type="project" value="UniProtKB-KW"/>
</dbReference>
<proteinExistence type="predicted"/>
<dbReference type="SUPFAM" id="SSF56112">
    <property type="entry name" value="Protein kinase-like (PK-like)"/>
    <property type="match status" value="1"/>
</dbReference>
<dbReference type="PaxDb" id="4097-A0A1S4AC04"/>